<sequence>MPPMVVTIPCLRRSPRWTAKRSISAALLVTLVLIAITASFSIILAPAHISVVVKEAAITTYYFENNTDRRIRTTHLRFTLVATNNSSRTEVRYGHPMNAEIWYGPTEIAWLRASALLSSDDFDEGSATVSKKWHPPGSDACFHFAANYGYDSQHNAPNDNLVVVQATVWFRYGLATTLPFTVKFACQHVNFVNGINFPIKCDA</sequence>
<evidence type="ECO:0000313" key="1">
    <source>
        <dbReference type="EMBL" id="CAD6264321.1"/>
    </source>
</evidence>
<organism evidence="1 2">
    <name type="scientific">Miscanthus lutarioriparius</name>
    <dbReference type="NCBI Taxonomy" id="422564"/>
    <lineage>
        <taxon>Eukaryota</taxon>
        <taxon>Viridiplantae</taxon>
        <taxon>Streptophyta</taxon>
        <taxon>Embryophyta</taxon>
        <taxon>Tracheophyta</taxon>
        <taxon>Spermatophyta</taxon>
        <taxon>Magnoliopsida</taxon>
        <taxon>Liliopsida</taxon>
        <taxon>Poales</taxon>
        <taxon>Poaceae</taxon>
        <taxon>PACMAD clade</taxon>
        <taxon>Panicoideae</taxon>
        <taxon>Andropogonodae</taxon>
        <taxon>Andropogoneae</taxon>
        <taxon>Saccharinae</taxon>
        <taxon>Miscanthus</taxon>
    </lineage>
</organism>
<evidence type="ECO:0000313" key="2">
    <source>
        <dbReference type="Proteomes" id="UP000604825"/>
    </source>
</evidence>
<dbReference type="PANTHER" id="PTHR36480">
    <property type="entry name" value="OS06G0118900 PROTEIN-RELATED"/>
    <property type="match status" value="1"/>
</dbReference>
<dbReference type="PANTHER" id="PTHR36480:SF5">
    <property type="entry name" value="LATE EMBRYOGENESIS ABUNDANT PROTEIN LEA-2 SUBGROUP DOMAIN-CONTAINING PROTEIN"/>
    <property type="match status" value="1"/>
</dbReference>
<accession>A0A811R3A4</accession>
<name>A0A811R3A4_9POAL</name>
<comment type="caution">
    <text evidence="1">The sequence shown here is derived from an EMBL/GenBank/DDBJ whole genome shotgun (WGS) entry which is preliminary data.</text>
</comment>
<protein>
    <submittedName>
        <fullName evidence="1">Uncharacterized protein</fullName>
    </submittedName>
</protein>
<reference evidence="1" key="1">
    <citation type="submission" date="2020-10" db="EMBL/GenBank/DDBJ databases">
        <authorList>
            <person name="Han B."/>
            <person name="Lu T."/>
            <person name="Zhao Q."/>
            <person name="Huang X."/>
            <person name="Zhao Y."/>
        </authorList>
    </citation>
    <scope>NUCLEOTIDE SEQUENCE</scope>
</reference>
<gene>
    <name evidence="1" type="ORF">NCGR_LOCUS47626</name>
</gene>
<dbReference type="AlphaFoldDB" id="A0A811R3A4"/>
<proteinExistence type="predicted"/>
<dbReference type="EMBL" id="CAJGYO010000012">
    <property type="protein sequence ID" value="CAD6264321.1"/>
    <property type="molecule type" value="Genomic_DNA"/>
</dbReference>
<keyword evidence="2" id="KW-1185">Reference proteome</keyword>
<dbReference type="Proteomes" id="UP000604825">
    <property type="component" value="Unassembled WGS sequence"/>
</dbReference>